<dbReference type="GO" id="GO:0000127">
    <property type="term" value="C:transcription factor TFIIIC complex"/>
    <property type="evidence" value="ECO:0007669"/>
    <property type="project" value="TreeGrafter"/>
</dbReference>
<keyword evidence="1" id="KW-0802">TPR repeat</keyword>
<protein>
    <recommendedName>
        <fullName evidence="7">General transcription factor 3C polypeptide 3</fullName>
    </recommendedName>
</protein>
<comment type="caution">
    <text evidence="5">The sequence shown here is derived from an EMBL/GenBank/DDBJ whole genome shotgun (WGS) entry which is preliminary data.</text>
</comment>
<keyword evidence="3" id="KW-0472">Membrane</keyword>
<evidence type="ECO:0000313" key="6">
    <source>
        <dbReference type="Proteomes" id="UP000663870"/>
    </source>
</evidence>
<dbReference type="Gene3D" id="1.25.40.10">
    <property type="entry name" value="Tetratricopeptide repeat domain"/>
    <property type="match status" value="3"/>
</dbReference>
<evidence type="ECO:0000313" key="5">
    <source>
        <dbReference type="EMBL" id="CAF1423260.1"/>
    </source>
</evidence>
<dbReference type="InterPro" id="IPR011990">
    <property type="entry name" value="TPR-like_helical_dom_sf"/>
</dbReference>
<dbReference type="EMBL" id="CAJNOL010001815">
    <property type="protein sequence ID" value="CAF1423260.1"/>
    <property type="molecule type" value="Genomic_DNA"/>
</dbReference>
<dbReference type="SUPFAM" id="SSF48452">
    <property type="entry name" value="TPR-like"/>
    <property type="match status" value="2"/>
</dbReference>
<evidence type="ECO:0000256" key="2">
    <source>
        <dbReference type="SAM" id="MobiDB-lite"/>
    </source>
</evidence>
<keyword evidence="6" id="KW-1185">Reference proteome</keyword>
<evidence type="ECO:0000313" key="4">
    <source>
        <dbReference type="EMBL" id="CAF1169739.1"/>
    </source>
</evidence>
<dbReference type="InterPro" id="IPR039340">
    <property type="entry name" value="Tfc4/TFIIIC-102/Sfc4"/>
</dbReference>
<feature type="compositionally biased region" description="Basic and acidic residues" evidence="2">
    <location>
        <begin position="146"/>
        <end position="157"/>
    </location>
</feature>
<dbReference type="GO" id="GO:0006383">
    <property type="term" value="P:transcription by RNA polymerase III"/>
    <property type="evidence" value="ECO:0007669"/>
    <property type="project" value="InterPro"/>
</dbReference>
<sequence length="1332" mass="152182">MATSNKFLKHFRDLQAGESEKAGAAETLAYLNGELSFQEYEKRVREVNTDYSNVSVGKVLDTREAEIVDIDKLIDELSDIDDLSGFSSSNTSENSDESQHNNELLKRKKNENKSNIKRRRQRKKQQDTDENSDDDDDDDDDDNEYEEKPIDQNEIRNKMVQHLEQMRLAKQKKKKQSNKSKYSINRKRPLSSSEKVPKSRLNQEYQALMGEANMAYVHGDIQKALRICQEVITNVPNAAEPYLTIARIYEDQNEHNKAFEMNFVAAHCQRSKDLWLRMLAECQQRKADDLVTTCYNNIVKIDPNDISMHLKRIEHVEKHGTRKLYLNSLQSLLMALHPSENSEQKSLYLEKYRILLQAILASERKDNELQTLFYKGLRDLGTDFPSEYIERLLQIQYNSKSYPELLKNLINFTGVRLSKFNTELELPIDTTDLDDLKDADFLLPEFYRTDYYGMFLVTIIDMGCISVALRLLPNYKSNVRSTDQLLCLDVMSAFALNDNLIEACQLFEHLSTLSNLSAQSWFQYSEWLTSLSKFHEAYEALEQTLRLDSQNNEARLSLSALQKQIGMNEQSQHTLAEVVSRPIKQELNEKTDFPDENNDDDEQQEVTVEKIHLLVERCITLYDQNQLTYFIPCAMQLFFGSIKYLLTVDCSKRLINCGTRARRLELIQKLVDEKRIILNPSYTRINTVLKNRIIDLYGKFCDVLIHIKRHDLLLRVTAAGTVIPFLYARIDWLILTEFLLFISLMLQQNGDLAFQTCREIFRCYSKSSVIQNLFALTATITPSVRLQKFCVRSLQKRPNSPILHHMVGNFALIGGTYRLAIIHYMKLFRLTPDEPLVSLLLAISFVHVACQKYAYSRHQRVLHALAFLKKYRNLRGECTETYYNIGRLMHFLSLHYAAAYFYHKCLETESPIVDNDDIYGLKYQAAYNLALIYKASKNEKFARHIIRTYMTLSIQNLINILRNLILKKFSTKVNTKNTTATTEKSERQPQRMMVIFIMLYLTLAYEIQTIQTLECYACSGGQACGTLFLPNSSSVRIARSPKNEPLFSCSITVTPEGLTTRDLVPSHKCRSSSYEFCCNEDLCNSLASPPLPALTSLKCAIGKCSMSNGLCIDDAAYVTVLSSATESCSITFGKENYRHYKRGCQATIKTTHSTGRVAHMTGNDLSILPPYVYKMASSSNSESCATIVGLGGRDVVTGKTYPAFTIRTFIPKCVNQPLGSVSYGGAYFKGRIECCSSHLCNTQTLDTKSKPRNKRKIILIGISIVAVVLLIIVAVAIGWAIYRCQQKKSKSKYDPCSTTEPAILPETLVKKFKKSPSKQAGGDYYPEQSAAP</sequence>
<organism evidence="5 6">
    <name type="scientific">Rotaria sordida</name>
    <dbReference type="NCBI Taxonomy" id="392033"/>
    <lineage>
        <taxon>Eukaryota</taxon>
        <taxon>Metazoa</taxon>
        <taxon>Spiralia</taxon>
        <taxon>Gnathifera</taxon>
        <taxon>Rotifera</taxon>
        <taxon>Eurotatoria</taxon>
        <taxon>Bdelloidea</taxon>
        <taxon>Philodinida</taxon>
        <taxon>Philodinidae</taxon>
        <taxon>Rotaria</taxon>
    </lineage>
</organism>
<feature type="repeat" description="TPR" evidence="1">
    <location>
        <begin position="518"/>
        <end position="551"/>
    </location>
</feature>
<dbReference type="Proteomes" id="UP000663854">
    <property type="component" value="Unassembled WGS sequence"/>
</dbReference>
<proteinExistence type="predicted"/>
<accession>A0A815MH93</accession>
<dbReference type="Proteomes" id="UP000663870">
    <property type="component" value="Unassembled WGS sequence"/>
</dbReference>
<feature type="compositionally biased region" description="Acidic residues" evidence="2">
    <location>
        <begin position="128"/>
        <end position="145"/>
    </location>
</feature>
<feature type="transmembrane region" description="Helical" evidence="3">
    <location>
        <begin position="1257"/>
        <end position="1282"/>
    </location>
</feature>
<evidence type="ECO:0000256" key="1">
    <source>
        <dbReference type="PROSITE-ProRule" id="PRU00339"/>
    </source>
</evidence>
<dbReference type="PANTHER" id="PTHR23082:SF0">
    <property type="entry name" value="GENERAL TRANSCRIPTION FACTOR 3C POLYPEPTIDE 3"/>
    <property type="match status" value="1"/>
</dbReference>
<keyword evidence="3" id="KW-0812">Transmembrane</keyword>
<evidence type="ECO:0008006" key="7">
    <source>
        <dbReference type="Google" id="ProtNLM"/>
    </source>
</evidence>
<dbReference type="PANTHER" id="PTHR23082">
    <property type="entry name" value="TRANSCRIPTION INITIATION FACTOR IIIC TFIIIC , POLYPEPTIDE 3-RELATED"/>
    <property type="match status" value="1"/>
</dbReference>
<evidence type="ECO:0000256" key="3">
    <source>
        <dbReference type="SAM" id="Phobius"/>
    </source>
</evidence>
<feature type="region of interest" description="Disordered" evidence="2">
    <location>
        <begin position="85"/>
        <end position="198"/>
    </location>
</feature>
<dbReference type="EMBL" id="CAJNOH010001055">
    <property type="protein sequence ID" value="CAF1169739.1"/>
    <property type="molecule type" value="Genomic_DNA"/>
</dbReference>
<dbReference type="PROSITE" id="PS50005">
    <property type="entry name" value="TPR"/>
    <property type="match status" value="1"/>
</dbReference>
<keyword evidence="3" id="KW-1133">Transmembrane helix</keyword>
<reference evidence="5" key="1">
    <citation type="submission" date="2021-02" db="EMBL/GenBank/DDBJ databases">
        <authorList>
            <person name="Nowell W R."/>
        </authorList>
    </citation>
    <scope>NUCLEOTIDE SEQUENCE</scope>
</reference>
<name>A0A815MH93_9BILA</name>
<gene>
    <name evidence="5" type="ORF">JXQ802_LOCUS35987</name>
    <name evidence="4" type="ORF">PYM288_LOCUS23206</name>
</gene>
<feature type="compositionally biased region" description="Basic residues" evidence="2">
    <location>
        <begin position="106"/>
        <end position="123"/>
    </location>
</feature>
<dbReference type="InterPro" id="IPR019734">
    <property type="entry name" value="TPR_rpt"/>
</dbReference>
<feature type="compositionally biased region" description="Basic residues" evidence="2">
    <location>
        <begin position="169"/>
        <end position="189"/>
    </location>
</feature>